<dbReference type="Pfam" id="PF00884">
    <property type="entry name" value="Sulfatase"/>
    <property type="match status" value="1"/>
</dbReference>
<sequence>MKNILFIFSDQQRQDTMGCYGQNLNVTPNLDKLAEEGTLFENSFTAQPVCGPARACLQTGKYPTQIGAFKNGISLPTKEKTMAKYLNDIGYETAYVGKWHLASDDGIEEYHTTAIPENKRGGYKDYWMASDILEFTSHGYDGFVFNKDMEKIDFKGYRVDAMTDYAISYLNNRNTTNPFFLFISYIEPHHQNDRRQYEGPNGSKEKFKDFKLPKDIEALGGGDAQKEYADYLGCCNSLDYNVGRIIETLKANGEFENTVIIYTSDHGCHFKTRNRDLIKPGADDYKRSCHDGVIKTPLIIYGDNFKYGRVNKFVSLIDLPPTILKIAGINPSPEMQGTPIQDKLINRDKNITFIQISESIVGRAIRTDKFKYCVFDPTKNPWKDSYSDNYTPLYLYDLEKDPLETTNLINDSEYTNILKILNKEITKQIFKYENKVCNII</sequence>
<keyword evidence="3" id="KW-0378">Hydrolase</keyword>
<dbReference type="EMBL" id="AXZF01000031">
    <property type="protein sequence ID" value="ERT69232.1"/>
    <property type="molecule type" value="Genomic_DNA"/>
</dbReference>
<dbReference type="GO" id="GO:0046872">
    <property type="term" value="F:metal ion binding"/>
    <property type="evidence" value="ECO:0007669"/>
    <property type="project" value="UniProtKB-KW"/>
</dbReference>
<dbReference type="PROSITE" id="PS00149">
    <property type="entry name" value="SULFATASE_2"/>
    <property type="match status" value="1"/>
</dbReference>
<evidence type="ECO:0000313" key="6">
    <source>
        <dbReference type="EMBL" id="ERT69232.1"/>
    </source>
</evidence>
<organism evidence="6 7">
    <name type="scientific">Cetobacterium somerae ATCC BAA-474</name>
    <dbReference type="NCBI Taxonomy" id="1319815"/>
    <lineage>
        <taxon>Bacteria</taxon>
        <taxon>Fusobacteriati</taxon>
        <taxon>Fusobacteriota</taxon>
        <taxon>Fusobacteriia</taxon>
        <taxon>Fusobacteriales</taxon>
        <taxon>Fusobacteriaceae</taxon>
        <taxon>Cetobacterium</taxon>
    </lineage>
</organism>
<gene>
    <name evidence="6" type="ORF">HMPREF0202_00866</name>
</gene>
<evidence type="ECO:0000256" key="1">
    <source>
        <dbReference type="ARBA" id="ARBA00008779"/>
    </source>
</evidence>
<dbReference type="HOGENOM" id="CLU_006332_9_3_0"/>
<dbReference type="InterPro" id="IPR050738">
    <property type="entry name" value="Sulfatase"/>
</dbReference>
<evidence type="ECO:0000256" key="3">
    <source>
        <dbReference type="ARBA" id="ARBA00022801"/>
    </source>
</evidence>
<evidence type="ECO:0000259" key="5">
    <source>
        <dbReference type="Pfam" id="PF00884"/>
    </source>
</evidence>
<reference evidence="6 7" key="1">
    <citation type="submission" date="2013-08" db="EMBL/GenBank/DDBJ databases">
        <authorList>
            <person name="Weinstock G."/>
            <person name="Sodergren E."/>
            <person name="Wylie T."/>
            <person name="Fulton L."/>
            <person name="Fulton R."/>
            <person name="Fronick C."/>
            <person name="O'Laughlin M."/>
            <person name="Godfrey J."/>
            <person name="Miner T."/>
            <person name="Herter B."/>
            <person name="Appelbaum E."/>
            <person name="Cordes M."/>
            <person name="Lek S."/>
            <person name="Wollam A."/>
            <person name="Pepin K.H."/>
            <person name="Palsikar V.B."/>
            <person name="Mitreva M."/>
            <person name="Wilson R.K."/>
        </authorList>
    </citation>
    <scope>NUCLEOTIDE SEQUENCE [LARGE SCALE GENOMIC DNA]</scope>
    <source>
        <strain evidence="6 7">ATCC BAA-474</strain>
    </source>
</reference>
<evidence type="ECO:0000313" key="7">
    <source>
        <dbReference type="Proteomes" id="UP000017081"/>
    </source>
</evidence>
<dbReference type="eggNOG" id="COG3119">
    <property type="taxonomic scope" value="Bacteria"/>
</dbReference>
<keyword evidence="2" id="KW-0479">Metal-binding</keyword>
<feature type="domain" description="Sulfatase N-terminal" evidence="5">
    <location>
        <begin position="2"/>
        <end position="329"/>
    </location>
</feature>
<proteinExistence type="inferred from homology"/>
<evidence type="ECO:0000256" key="2">
    <source>
        <dbReference type="ARBA" id="ARBA00022723"/>
    </source>
</evidence>
<dbReference type="PANTHER" id="PTHR42693:SF33">
    <property type="entry name" value="ARYLSULFATASE"/>
    <property type="match status" value="1"/>
</dbReference>
<dbReference type="SUPFAM" id="SSF53649">
    <property type="entry name" value="Alkaline phosphatase-like"/>
    <property type="match status" value="1"/>
</dbReference>
<dbReference type="STRING" id="1319815.HMPREF0202_00866"/>
<accession>U7VBZ9</accession>
<dbReference type="PATRIC" id="fig|1319815.3.peg.833"/>
<comment type="caution">
    <text evidence="6">The sequence shown here is derived from an EMBL/GenBank/DDBJ whole genome shotgun (WGS) entry which is preliminary data.</text>
</comment>
<comment type="similarity">
    <text evidence="1">Belongs to the sulfatase family.</text>
</comment>
<dbReference type="InterPro" id="IPR000917">
    <property type="entry name" value="Sulfatase_N"/>
</dbReference>
<evidence type="ECO:0000256" key="4">
    <source>
        <dbReference type="ARBA" id="ARBA00022837"/>
    </source>
</evidence>
<dbReference type="Gene3D" id="3.40.720.10">
    <property type="entry name" value="Alkaline Phosphatase, subunit A"/>
    <property type="match status" value="1"/>
</dbReference>
<dbReference type="InterPro" id="IPR017850">
    <property type="entry name" value="Alkaline_phosphatase_core_sf"/>
</dbReference>
<protein>
    <recommendedName>
        <fullName evidence="5">Sulfatase N-terminal domain-containing protein</fullName>
    </recommendedName>
</protein>
<dbReference type="AlphaFoldDB" id="U7VBZ9"/>
<dbReference type="RefSeq" id="WP_023050411.1">
    <property type="nucleotide sequence ID" value="NZ_CP173065.2"/>
</dbReference>
<name>U7VBZ9_9FUSO</name>
<dbReference type="CDD" id="cd16152">
    <property type="entry name" value="sulfatase_like"/>
    <property type="match status" value="1"/>
</dbReference>
<dbReference type="PANTHER" id="PTHR42693">
    <property type="entry name" value="ARYLSULFATASE FAMILY MEMBER"/>
    <property type="match status" value="1"/>
</dbReference>
<dbReference type="Proteomes" id="UP000017081">
    <property type="component" value="Unassembled WGS sequence"/>
</dbReference>
<keyword evidence="7" id="KW-1185">Reference proteome</keyword>
<dbReference type="InterPro" id="IPR024607">
    <property type="entry name" value="Sulfatase_CS"/>
</dbReference>
<keyword evidence="4" id="KW-0106">Calcium</keyword>
<dbReference type="GO" id="GO:0004065">
    <property type="term" value="F:arylsulfatase activity"/>
    <property type="evidence" value="ECO:0007669"/>
    <property type="project" value="TreeGrafter"/>
</dbReference>